<keyword evidence="1 2" id="KW-0238">DNA-binding</keyword>
<proteinExistence type="inferred from homology"/>
<dbReference type="PROSITE" id="PS50935">
    <property type="entry name" value="SSB"/>
    <property type="match status" value="1"/>
</dbReference>
<dbReference type="PATRIC" id="fig|927704.6.peg.1294"/>
<dbReference type="PIRSF" id="PIRSF002070">
    <property type="entry name" value="SSB"/>
    <property type="match status" value="1"/>
</dbReference>
<accession>I0GQD0</accession>
<dbReference type="InterPro" id="IPR000424">
    <property type="entry name" value="Primosome_PriB/ssb"/>
</dbReference>
<dbReference type="GO" id="GO:0009295">
    <property type="term" value="C:nucleoid"/>
    <property type="evidence" value="ECO:0007669"/>
    <property type="project" value="TreeGrafter"/>
</dbReference>
<evidence type="ECO:0000256" key="4">
    <source>
        <dbReference type="SAM" id="MobiDB-lite"/>
    </source>
</evidence>
<dbReference type="PANTHER" id="PTHR10302">
    <property type="entry name" value="SINGLE-STRANDED DNA-BINDING PROTEIN"/>
    <property type="match status" value="1"/>
</dbReference>
<dbReference type="AlphaFoldDB" id="I0GQD0"/>
<dbReference type="InterPro" id="IPR012340">
    <property type="entry name" value="NA-bd_OB-fold"/>
</dbReference>
<evidence type="ECO:0000256" key="1">
    <source>
        <dbReference type="ARBA" id="ARBA00023125"/>
    </source>
</evidence>
<protein>
    <recommendedName>
        <fullName evidence="2 3">Single-stranded DNA-binding protein</fullName>
        <shortName evidence="2">SSB</shortName>
    </recommendedName>
</protein>
<feature type="compositionally biased region" description="Basic and acidic residues" evidence="4">
    <location>
        <begin position="104"/>
        <end position="116"/>
    </location>
</feature>
<dbReference type="InterPro" id="IPR011344">
    <property type="entry name" value="ssDNA-bd"/>
</dbReference>
<dbReference type="HOGENOM" id="CLU_078758_6_1_9"/>
<gene>
    <name evidence="5" type="primary">ssb</name>
    <name evidence="5" type="ordered locus">SELR_12590</name>
</gene>
<dbReference type="EMBL" id="AP012292">
    <property type="protein sequence ID" value="BAL82967.1"/>
    <property type="molecule type" value="Genomic_DNA"/>
</dbReference>
<dbReference type="PANTHER" id="PTHR10302:SF27">
    <property type="entry name" value="SINGLE-STRANDED DNA-BINDING PROTEIN"/>
    <property type="match status" value="1"/>
</dbReference>
<dbReference type="SUPFAM" id="SSF50249">
    <property type="entry name" value="Nucleic acid-binding proteins"/>
    <property type="match status" value="1"/>
</dbReference>
<dbReference type="HAMAP" id="MF_00984">
    <property type="entry name" value="SSB"/>
    <property type="match status" value="1"/>
</dbReference>
<dbReference type="RefSeq" id="WP_014424404.1">
    <property type="nucleotide sequence ID" value="NC_017068.1"/>
</dbReference>
<comment type="subunit">
    <text evidence="2">Homotetramer.</text>
</comment>
<evidence type="ECO:0000313" key="5">
    <source>
        <dbReference type="EMBL" id="BAL82967.1"/>
    </source>
</evidence>
<dbReference type="Gene3D" id="2.40.50.140">
    <property type="entry name" value="Nucleic acid-binding proteins"/>
    <property type="match status" value="1"/>
</dbReference>
<reference evidence="5 6" key="1">
    <citation type="submission" date="2011-10" db="EMBL/GenBank/DDBJ databases">
        <title>Whole genome sequence of Selenomonas ruminantium subsp. lactilytica TAM6421.</title>
        <authorList>
            <person name="Oguchi A."/>
            <person name="Ankai A."/>
            <person name="Kaneko J."/>
            <person name="Yamada-Narita S."/>
            <person name="Fukui S."/>
            <person name="Takahashi M."/>
            <person name="Onodera T."/>
            <person name="Kojima S."/>
            <person name="Fushimi T."/>
            <person name="Abe N."/>
            <person name="Kamio Y."/>
            <person name="Yamazaki S."/>
            <person name="Fujita N."/>
        </authorList>
    </citation>
    <scope>NUCLEOTIDE SEQUENCE [LARGE SCALE GENOMIC DNA]</scope>
    <source>
        <strain evidence="6">NBRC 103574 / TAM6421</strain>
    </source>
</reference>
<evidence type="ECO:0000256" key="3">
    <source>
        <dbReference type="PIRNR" id="PIRNR002070"/>
    </source>
</evidence>
<evidence type="ECO:0000313" key="6">
    <source>
        <dbReference type="Proteomes" id="UP000007887"/>
    </source>
</evidence>
<name>I0GQD0_SELRL</name>
<dbReference type="CDD" id="cd04496">
    <property type="entry name" value="SSB_OBF"/>
    <property type="match status" value="1"/>
</dbReference>
<dbReference type="OrthoDB" id="9809878at2"/>
<dbReference type="KEGG" id="sri:SELR_12590"/>
<feature type="region of interest" description="Disordered" evidence="4">
    <location>
        <begin position="104"/>
        <end position="125"/>
    </location>
</feature>
<dbReference type="eggNOG" id="COG0629">
    <property type="taxonomic scope" value="Bacteria"/>
</dbReference>
<sequence>MNVVSLSGRVAQEIKLYKTSNDNHVITINLAVKSDYFKEGEEPKTEFIPVTVWGKLAENCAAHLVKGQLIEIEGRLQRRSYEKDGERCYVTDAIAEKVHFLSKPARKEEASDDKGSKKSKAKKSA</sequence>
<evidence type="ECO:0000256" key="2">
    <source>
        <dbReference type="HAMAP-Rule" id="MF_00984"/>
    </source>
</evidence>
<dbReference type="Proteomes" id="UP000007887">
    <property type="component" value="Chromosome"/>
</dbReference>
<dbReference type="GO" id="GO:0003697">
    <property type="term" value="F:single-stranded DNA binding"/>
    <property type="evidence" value="ECO:0007669"/>
    <property type="project" value="UniProtKB-UniRule"/>
</dbReference>
<dbReference type="NCBIfam" id="TIGR00621">
    <property type="entry name" value="ssb"/>
    <property type="match status" value="1"/>
</dbReference>
<comment type="caution">
    <text evidence="2">Lacks conserved residue(s) required for the propagation of feature annotation.</text>
</comment>
<dbReference type="Pfam" id="PF00436">
    <property type="entry name" value="SSB"/>
    <property type="match status" value="1"/>
</dbReference>
<dbReference type="GO" id="GO:0006260">
    <property type="term" value="P:DNA replication"/>
    <property type="evidence" value="ECO:0007669"/>
    <property type="project" value="InterPro"/>
</dbReference>
<organism evidence="5 6">
    <name type="scientific">Selenomonas ruminantium subsp. lactilytica (strain NBRC 103574 / TAM6421)</name>
    <dbReference type="NCBI Taxonomy" id="927704"/>
    <lineage>
        <taxon>Bacteria</taxon>
        <taxon>Bacillati</taxon>
        <taxon>Bacillota</taxon>
        <taxon>Negativicutes</taxon>
        <taxon>Selenomonadales</taxon>
        <taxon>Selenomonadaceae</taxon>
        <taxon>Selenomonas</taxon>
    </lineage>
</organism>